<dbReference type="KEGG" id="dfa:DFA_07742"/>
<evidence type="ECO:0008006" key="3">
    <source>
        <dbReference type="Google" id="ProtNLM"/>
    </source>
</evidence>
<dbReference type="InterPro" id="IPR002110">
    <property type="entry name" value="Ankyrin_rpt"/>
</dbReference>
<evidence type="ECO:0000313" key="1">
    <source>
        <dbReference type="EMBL" id="EGG16764.1"/>
    </source>
</evidence>
<organism evidence="1 2">
    <name type="scientific">Cavenderia fasciculata</name>
    <name type="common">Slime mold</name>
    <name type="synonym">Dictyostelium fasciculatum</name>
    <dbReference type="NCBI Taxonomy" id="261658"/>
    <lineage>
        <taxon>Eukaryota</taxon>
        <taxon>Amoebozoa</taxon>
        <taxon>Evosea</taxon>
        <taxon>Eumycetozoa</taxon>
        <taxon>Dictyostelia</taxon>
        <taxon>Acytosteliales</taxon>
        <taxon>Cavenderiaceae</taxon>
        <taxon>Cavenderia</taxon>
    </lineage>
</organism>
<dbReference type="SUPFAM" id="SSF48403">
    <property type="entry name" value="Ankyrin repeat"/>
    <property type="match status" value="2"/>
</dbReference>
<dbReference type="PANTHER" id="PTHR46586:SF3">
    <property type="entry name" value="ANKYRIN REPEAT-CONTAINING PROTEIN"/>
    <property type="match status" value="1"/>
</dbReference>
<reference evidence="2" key="1">
    <citation type="journal article" date="2011" name="Genome Res.">
        <title>Phylogeny-wide analysis of social amoeba genomes highlights ancient origins for complex intercellular communication.</title>
        <authorList>
            <person name="Heidel A.J."/>
            <person name="Lawal H.M."/>
            <person name="Felder M."/>
            <person name="Schilde C."/>
            <person name="Helps N.R."/>
            <person name="Tunggal B."/>
            <person name="Rivero F."/>
            <person name="John U."/>
            <person name="Schleicher M."/>
            <person name="Eichinger L."/>
            <person name="Platzer M."/>
            <person name="Noegel A.A."/>
            <person name="Schaap P."/>
            <person name="Gloeckner G."/>
        </authorList>
    </citation>
    <scope>NUCLEOTIDE SEQUENCE [LARGE SCALE GENOMIC DNA]</scope>
    <source>
        <strain evidence="2">SH3</strain>
    </source>
</reference>
<name>F4Q342_CACFS</name>
<dbReference type="SMART" id="SM00248">
    <property type="entry name" value="ANK"/>
    <property type="match status" value="6"/>
</dbReference>
<accession>F4Q342</accession>
<dbReference type="Pfam" id="PF12796">
    <property type="entry name" value="Ank_2"/>
    <property type="match status" value="2"/>
</dbReference>
<evidence type="ECO:0000313" key="2">
    <source>
        <dbReference type="Proteomes" id="UP000007797"/>
    </source>
</evidence>
<dbReference type="OrthoDB" id="70387at2759"/>
<dbReference type="GeneID" id="14869232"/>
<dbReference type="Pfam" id="PF13637">
    <property type="entry name" value="Ank_4"/>
    <property type="match status" value="1"/>
</dbReference>
<dbReference type="PANTHER" id="PTHR46586">
    <property type="entry name" value="ANKYRIN REPEAT-CONTAINING PROTEIN"/>
    <property type="match status" value="1"/>
</dbReference>
<dbReference type="RefSeq" id="XP_004355238.1">
    <property type="nucleotide sequence ID" value="XM_004355186.1"/>
</dbReference>
<sequence length="886" mass="101573">MKFQLIFLKRKHLKTFVKQLNQFSTIFQNMIQFGELSRLDGDEKPYIKGRDIITIIKQRCDLGTISKYALPWHFVKHYLPSADCKEINKYVRWQAINQYTTHPNATVESLEGLIEWSPDVYFVGDYLDKTAINGKIDILKMIHSRYPNTIMHTNKSVEGAALNGDLQMIQLLGSIDNKGIPIFTSQVMDNAATKGWLEILKWVHQNKSESGTTEQAINKAAENGHFECVKFLVENTKEEGTEEAINMAARNGHFNIVQYLHQHDYICTTRAIDGAAENGHLNIIKYLSENRTEGCSEKAMDLASSNGHLDCVKYLHNHRSEGCTNHAMDEASANGHLEVVKYLHHNRSEGATEKAMDEASANGHLEVVKYLHHNRSEGATEKAMDEASANGHLSIVQFLHDHRTEGFTARAMDEAAENGFVSVIEFLHFNQSEECSPKAITKAAENGHLSVIEFLHCNQSEGFTTKVMDKAAENGHLDVIEFLHCHRTEGYSKRIVKQVVSKGHLDVLIWIHNTLPPTLDGSPLFKAGMIELAHQYINWTSEPSRFHRIIKWLYDNNIGVDESNQHMAASISEKYNSNNTPYTYVMGLDSNLEMLRTPLVNSWNYSLCRAFENGYYFMVLYLIECFPRERGDGILDLPFSQYLSTVDLVCRIGKGTRLKTDIKFKNNYSLIVYLNENDRPTRYAQIDEAAKDGQFSLVSYLYHKGFYCSLIALEESSKCGYLSIIKFLVKHRENERSIVSRPSLTYAASRDKLSCLLFLLRHLRKVSVKGLEMEATNGSLTTLQAIPKFLRDNDPDTLIHAARNGWLTIVQYLYNNNKNNKEAAFKEAMNPQIASIMEPFIGHIRDEAQFYRSDYNHDDYYYFDEYKIVPSKFEEYEEYFDQFNYK</sequence>
<protein>
    <recommendedName>
        <fullName evidence="3">Ankyrin repeat-containing protein</fullName>
    </recommendedName>
</protein>
<dbReference type="InterPro" id="IPR036770">
    <property type="entry name" value="Ankyrin_rpt-contain_sf"/>
</dbReference>
<dbReference type="InterPro" id="IPR052050">
    <property type="entry name" value="SecEffector_AnkRepeat"/>
</dbReference>
<dbReference type="Proteomes" id="UP000007797">
    <property type="component" value="Unassembled WGS sequence"/>
</dbReference>
<keyword evidence="2" id="KW-1185">Reference proteome</keyword>
<dbReference type="EMBL" id="GL883021">
    <property type="protein sequence ID" value="EGG16764.1"/>
    <property type="molecule type" value="Genomic_DNA"/>
</dbReference>
<gene>
    <name evidence="1" type="ORF">DFA_07742</name>
</gene>
<dbReference type="AlphaFoldDB" id="F4Q342"/>
<dbReference type="STRING" id="1054147.F4Q342"/>
<dbReference type="Gene3D" id="1.25.40.20">
    <property type="entry name" value="Ankyrin repeat-containing domain"/>
    <property type="match status" value="4"/>
</dbReference>
<proteinExistence type="predicted"/>